<dbReference type="STRING" id="1705.CA21670_11350"/>
<feature type="transmembrane region" description="Helical" evidence="2">
    <location>
        <begin position="911"/>
        <end position="936"/>
    </location>
</feature>
<evidence type="ECO:0000256" key="2">
    <source>
        <dbReference type="SAM" id="Phobius"/>
    </source>
</evidence>
<keyword evidence="5" id="KW-1185">Reference proteome</keyword>
<feature type="compositionally biased region" description="Low complexity" evidence="1">
    <location>
        <begin position="607"/>
        <end position="621"/>
    </location>
</feature>
<feature type="transmembrane region" description="Helical" evidence="2">
    <location>
        <begin position="107"/>
        <end position="126"/>
    </location>
</feature>
<evidence type="ECO:0000256" key="1">
    <source>
        <dbReference type="SAM" id="MobiDB-lite"/>
    </source>
</evidence>
<dbReference type="InterPro" id="IPR021798">
    <property type="entry name" value="AftD_N"/>
</dbReference>
<feature type="domain" description="Alpha-(1-&gt;3)-arabinofuranosyltransferase N-terminal GT-C" evidence="3">
    <location>
        <begin position="501"/>
        <end position="587"/>
    </location>
</feature>
<proteinExistence type="predicted"/>
<dbReference type="GO" id="GO:0016740">
    <property type="term" value="F:transferase activity"/>
    <property type="evidence" value="ECO:0007669"/>
    <property type="project" value="InterPro"/>
</dbReference>
<evidence type="ECO:0000313" key="4">
    <source>
        <dbReference type="EMBL" id="OAH30361.1"/>
    </source>
</evidence>
<feature type="transmembrane region" description="Helical" evidence="2">
    <location>
        <begin position="969"/>
        <end position="988"/>
    </location>
</feature>
<feature type="transmembrane region" description="Helical" evidence="2">
    <location>
        <begin position="332"/>
        <end position="348"/>
    </location>
</feature>
<keyword evidence="2" id="KW-0472">Membrane</keyword>
<accession>A0A177IQ40</accession>
<feature type="transmembrane region" description="Helical" evidence="2">
    <location>
        <begin position="197"/>
        <end position="218"/>
    </location>
</feature>
<feature type="domain" description="Alpha-(1-&gt;3)-arabinofuranosyltransferase N-terminal GT-C" evidence="3">
    <location>
        <begin position="11"/>
        <end position="485"/>
    </location>
</feature>
<dbReference type="Pfam" id="PF11847">
    <property type="entry name" value="GT-C_AftD"/>
    <property type="match status" value="2"/>
</dbReference>
<keyword evidence="2" id="KW-0812">Transmembrane</keyword>
<keyword evidence="2" id="KW-1133">Transmembrane helix</keyword>
<dbReference type="OrthoDB" id="5242711at2"/>
<feature type="region of interest" description="Disordered" evidence="1">
    <location>
        <begin position="572"/>
        <end position="635"/>
    </location>
</feature>
<comment type="caution">
    <text evidence="4">The sequence shown here is derived from an EMBL/GenBank/DDBJ whole genome shotgun (WGS) entry which is preliminary data.</text>
</comment>
<feature type="transmembrane region" description="Helical" evidence="2">
    <location>
        <begin position="293"/>
        <end position="312"/>
    </location>
</feature>
<dbReference type="Proteomes" id="UP000076947">
    <property type="component" value="Unassembled WGS sequence"/>
</dbReference>
<feature type="transmembrane region" description="Helical" evidence="2">
    <location>
        <begin position="269"/>
        <end position="286"/>
    </location>
</feature>
<evidence type="ECO:0000313" key="5">
    <source>
        <dbReference type="Proteomes" id="UP000076947"/>
    </source>
</evidence>
<sequence>MYVHAIGWVICAVLAFAQPFGLIAADTKHDLSADPLGFLAGAFSVYSDNFPLGQLQNQAYGYLFPQGAFFLLTDFLPDWVAQRLWWTIVLGVSYSGFVVLARKVVTLSPAWLVLGGFVYALSPRALTTLTAISSETWPVMLAPWVVAPFLVQRISWRHIAAAVVPVACMGAINATATLAACVPAAIVLLYRKQFKALGLWLIGCALVSAWWIGPLLILGKYAPAFTDYIESAYVTTRWLNLPELLRGTTSWSTFVDTERQAGSLLTTEPLFILATCAVAAVGLAGLTRLPKVWTAMLLIGIAVMGTHLGIYLDFLDGAGAFMRNLHKFDPLVRLPLALGVAVAAHKLATRRMAAATLVVLVVLTSTAPAWTGRLLPKGAYEEVPQYWQEAADFVNANAQDTRTLIAPQTSFARQDWGWTRDEPAQPLVDTPLAFRDAIPLIPAEAIRGLDGIMDILRYDPAQGAKALQRLGIGVVVYRHDLENSFTEFDPEELPGTLHTFGEVDVVLLDEQPDMLIADSEPTTVAGGGEILALLDMLGVPGPRQLVKANADIVTDTPALVDRNFGTLDGASSAQLAEGDESTSNNAARDYPSAGPLTTVEEGDVRLSAKSSASDASAFGGANPARSLTAAADGNPETAWWPAPGHTGWLQLDGDFPTPEITLTATRKTEVEIHGADGAKVTAKLEANAPSTITVPGGPTETIRVELSERVGIAEIAQAQRVVTVPDTSPDVQQFIFQRLFLDTGIIIREFTAPREMTVTLDADRAEVLIDDTLYSPGDTLTLSKGTHRVETRAQWMSLTATVEQVAYEATGAEIAAADSERILNTGRAFNAGLRGYLGDTELAPLEIDAASQGFVIPAGVSGQFHMEHVADGLYRAWLLIGGAIGIATLVACAWKGRLRGEPAQLEMGRPWVLGLAVLTTVNWVFGIAALCVSAVLRWTNLQPGYLSAALMLIAGAMLARAPWPSESYAGDSVLVAGLAAAAVACLFLPRK</sequence>
<dbReference type="AlphaFoldDB" id="A0A177IQ40"/>
<organism evidence="4 5">
    <name type="scientific">Corynebacterium stationis</name>
    <dbReference type="NCBI Taxonomy" id="1705"/>
    <lineage>
        <taxon>Bacteria</taxon>
        <taxon>Bacillati</taxon>
        <taxon>Actinomycetota</taxon>
        <taxon>Actinomycetes</taxon>
        <taxon>Mycobacteriales</taxon>
        <taxon>Corynebacteriaceae</taxon>
        <taxon>Corynebacterium</taxon>
    </lineage>
</organism>
<reference evidence="5" key="1">
    <citation type="submission" date="2016-02" db="EMBL/GenBank/DDBJ databases">
        <authorList>
            <person name="Kaur G."/>
            <person name="Nair G.R."/>
            <person name="Mayilraj S."/>
        </authorList>
    </citation>
    <scope>NUCLEOTIDE SEQUENCE [LARGE SCALE GENOMIC DNA]</scope>
    <source>
        <strain evidence="5">GA-15</strain>
    </source>
</reference>
<evidence type="ECO:0000259" key="3">
    <source>
        <dbReference type="Pfam" id="PF11847"/>
    </source>
</evidence>
<name>A0A177IQ40_9CORY</name>
<feature type="transmembrane region" description="Helical" evidence="2">
    <location>
        <begin position="162"/>
        <end position="190"/>
    </location>
</feature>
<dbReference type="RefSeq" id="WP_066838535.1">
    <property type="nucleotide sequence ID" value="NZ_LSTQ01000008.1"/>
</dbReference>
<feature type="transmembrane region" description="Helical" evidence="2">
    <location>
        <begin position="876"/>
        <end position="896"/>
    </location>
</feature>
<gene>
    <name evidence="4" type="ORF">AYJ05_06340</name>
</gene>
<feature type="transmembrane region" description="Helical" evidence="2">
    <location>
        <begin position="84"/>
        <end position="101"/>
    </location>
</feature>
<protein>
    <recommendedName>
        <fullName evidence="3">Alpha-(1-&gt;3)-arabinofuranosyltransferase N-terminal GT-C domain-containing protein</fullName>
    </recommendedName>
</protein>
<dbReference type="EMBL" id="LSTQ01000008">
    <property type="protein sequence ID" value="OAH30361.1"/>
    <property type="molecule type" value="Genomic_DNA"/>
</dbReference>